<dbReference type="EMBL" id="VSRR010038627">
    <property type="protein sequence ID" value="MPC74282.1"/>
    <property type="molecule type" value="Genomic_DNA"/>
</dbReference>
<organism evidence="2 3">
    <name type="scientific">Portunus trituberculatus</name>
    <name type="common">Swimming crab</name>
    <name type="synonym">Neptunus trituberculatus</name>
    <dbReference type="NCBI Taxonomy" id="210409"/>
    <lineage>
        <taxon>Eukaryota</taxon>
        <taxon>Metazoa</taxon>
        <taxon>Ecdysozoa</taxon>
        <taxon>Arthropoda</taxon>
        <taxon>Crustacea</taxon>
        <taxon>Multicrustacea</taxon>
        <taxon>Malacostraca</taxon>
        <taxon>Eumalacostraca</taxon>
        <taxon>Eucarida</taxon>
        <taxon>Decapoda</taxon>
        <taxon>Pleocyemata</taxon>
        <taxon>Brachyura</taxon>
        <taxon>Eubrachyura</taxon>
        <taxon>Portunoidea</taxon>
        <taxon>Portunidae</taxon>
        <taxon>Portuninae</taxon>
        <taxon>Portunus</taxon>
    </lineage>
</organism>
<gene>
    <name evidence="2" type="ORF">E2C01_068639</name>
</gene>
<accession>A0A5B7HSI2</accession>
<name>A0A5B7HSI2_PORTR</name>
<dbReference type="Proteomes" id="UP000324222">
    <property type="component" value="Unassembled WGS sequence"/>
</dbReference>
<proteinExistence type="predicted"/>
<reference evidence="2 3" key="1">
    <citation type="submission" date="2019-05" db="EMBL/GenBank/DDBJ databases">
        <title>Another draft genome of Portunus trituberculatus and its Hox gene families provides insights of decapod evolution.</title>
        <authorList>
            <person name="Jeong J.-H."/>
            <person name="Song I."/>
            <person name="Kim S."/>
            <person name="Choi T."/>
            <person name="Kim D."/>
            <person name="Ryu S."/>
            <person name="Kim W."/>
        </authorList>
    </citation>
    <scope>NUCLEOTIDE SEQUENCE [LARGE SCALE GENOMIC DNA]</scope>
    <source>
        <tissue evidence="2">Muscle</tissue>
    </source>
</reference>
<protein>
    <submittedName>
        <fullName evidence="2">Uncharacterized protein</fullName>
    </submittedName>
</protein>
<evidence type="ECO:0000313" key="2">
    <source>
        <dbReference type="EMBL" id="MPC74282.1"/>
    </source>
</evidence>
<keyword evidence="3" id="KW-1185">Reference proteome</keyword>
<sequence length="60" mass="6769">MTLAGVGTWRPASLDSRPPTRVKGSKTSEGSTARRKSPISVIRWGDFEVPWWWVRVMLAL</sequence>
<comment type="caution">
    <text evidence="2">The sequence shown here is derived from an EMBL/GenBank/DDBJ whole genome shotgun (WGS) entry which is preliminary data.</text>
</comment>
<feature type="region of interest" description="Disordered" evidence="1">
    <location>
        <begin position="1"/>
        <end position="36"/>
    </location>
</feature>
<dbReference type="AlphaFoldDB" id="A0A5B7HSI2"/>
<evidence type="ECO:0000256" key="1">
    <source>
        <dbReference type="SAM" id="MobiDB-lite"/>
    </source>
</evidence>
<evidence type="ECO:0000313" key="3">
    <source>
        <dbReference type="Proteomes" id="UP000324222"/>
    </source>
</evidence>